<name>A0ABT1P591_9ACTN</name>
<organism evidence="2 3">
    <name type="scientific">Streptantibioticus rubrisoli</name>
    <dbReference type="NCBI Taxonomy" id="1387313"/>
    <lineage>
        <taxon>Bacteria</taxon>
        <taxon>Bacillati</taxon>
        <taxon>Actinomycetota</taxon>
        <taxon>Actinomycetes</taxon>
        <taxon>Kitasatosporales</taxon>
        <taxon>Streptomycetaceae</taxon>
        <taxon>Streptantibioticus</taxon>
    </lineage>
</organism>
<evidence type="ECO:0000256" key="1">
    <source>
        <dbReference type="SAM" id="MobiDB-lite"/>
    </source>
</evidence>
<dbReference type="Proteomes" id="UP001206206">
    <property type="component" value="Unassembled WGS sequence"/>
</dbReference>
<feature type="region of interest" description="Disordered" evidence="1">
    <location>
        <begin position="1"/>
        <end position="30"/>
    </location>
</feature>
<keyword evidence="3" id="KW-1185">Reference proteome</keyword>
<protein>
    <submittedName>
        <fullName evidence="2">Uncharacterized protein</fullName>
    </submittedName>
</protein>
<feature type="compositionally biased region" description="Polar residues" evidence="1">
    <location>
        <begin position="21"/>
        <end position="30"/>
    </location>
</feature>
<reference evidence="2 3" key="1">
    <citation type="submission" date="2022-06" db="EMBL/GenBank/DDBJ databases">
        <title>Draft genome sequence of type strain Streptomyces rubrisoli DSM 42083.</title>
        <authorList>
            <person name="Duangmal K."/>
            <person name="Klaysubun C."/>
        </authorList>
    </citation>
    <scope>NUCLEOTIDE SEQUENCE [LARGE SCALE GENOMIC DNA]</scope>
    <source>
        <strain evidence="2 3">DSM 42083</strain>
    </source>
</reference>
<accession>A0ABT1P591</accession>
<gene>
    <name evidence="2" type="ORF">NON19_00460</name>
</gene>
<proteinExistence type="predicted"/>
<evidence type="ECO:0000313" key="2">
    <source>
        <dbReference type="EMBL" id="MCQ4040529.1"/>
    </source>
</evidence>
<dbReference type="EMBL" id="JANFNH010000001">
    <property type="protein sequence ID" value="MCQ4040529.1"/>
    <property type="molecule type" value="Genomic_DNA"/>
</dbReference>
<comment type="caution">
    <text evidence="2">The sequence shown here is derived from an EMBL/GenBank/DDBJ whole genome shotgun (WGS) entry which is preliminary data.</text>
</comment>
<evidence type="ECO:0000313" key="3">
    <source>
        <dbReference type="Proteomes" id="UP001206206"/>
    </source>
</evidence>
<dbReference type="RefSeq" id="WP_255924479.1">
    <property type="nucleotide sequence ID" value="NZ_JANFNH010000001.1"/>
</dbReference>
<sequence length="107" mass="10668">MASGRKPQSETSARAALGSAATRSGPQTATNSCTALIPLIARTGYIGPTAFVVNLLTAAALTVLLRALRAPQGGDETSPGVYRAVAGDPVAADAGEPEPIPLTVPAD</sequence>